<dbReference type="EMBL" id="DXBP01000003">
    <property type="protein sequence ID" value="HIZ41072.1"/>
    <property type="molecule type" value="Genomic_DNA"/>
</dbReference>
<reference evidence="3" key="1">
    <citation type="journal article" date="2021" name="PeerJ">
        <title>Extensive microbial diversity within the chicken gut microbiome revealed by metagenomics and culture.</title>
        <authorList>
            <person name="Gilroy R."/>
            <person name="Ravi A."/>
            <person name="Getino M."/>
            <person name="Pursley I."/>
            <person name="Horton D.L."/>
            <person name="Alikhan N.F."/>
            <person name="Baker D."/>
            <person name="Gharbi K."/>
            <person name="Hall N."/>
            <person name="Watson M."/>
            <person name="Adriaenssens E.M."/>
            <person name="Foster-Nyarko E."/>
            <person name="Jarju S."/>
            <person name="Secka A."/>
            <person name="Antonio M."/>
            <person name="Oren A."/>
            <person name="Chaudhuri R.R."/>
            <person name="La Ragione R."/>
            <person name="Hildebrand F."/>
            <person name="Pallen M.J."/>
        </authorList>
    </citation>
    <scope>NUCLEOTIDE SEQUENCE</scope>
    <source>
        <strain evidence="3">ChiSxjej1B13-11774</strain>
    </source>
</reference>
<dbReference type="PANTHER" id="PTHR30336">
    <property type="entry name" value="INNER MEMBRANE PROTEIN, PROBABLE PERMEASE"/>
    <property type="match status" value="1"/>
</dbReference>
<dbReference type="InterPro" id="IPR014729">
    <property type="entry name" value="Rossmann-like_a/b/a_fold"/>
</dbReference>
<sequence length="279" mass="30780">MMRFVNKMGSVLLYVLAAALVVYSVALMFTSNFNMGNLMVWILAAAVTCYAIWQKPLHAWFHTSGAGRITGWLVLLVGILYALLVAFVAVSGYSNPPTGQEKVVIVLGAGLRKDKPSTLLRYRLDKAYAYAAAHPDVLVITSGGQGRDEWVPEGQAMRDYLIAKGLDPEQVVAENASTSTEENFAFSLEIMRQYGYDTSTPVVYVSNAFHCYRAGCYARMAGLTAATSLPAATPWRSVLPCYLREALALAYYWVFKTSASGPMHAMVGFLDLNKRFFYK</sequence>
<keyword evidence="1" id="KW-1133">Transmembrane helix</keyword>
<feature type="transmembrane region" description="Helical" evidence="1">
    <location>
        <begin position="12"/>
        <end position="29"/>
    </location>
</feature>
<proteinExistence type="predicted"/>
<evidence type="ECO:0000313" key="4">
    <source>
        <dbReference type="Proteomes" id="UP000824048"/>
    </source>
</evidence>
<name>A0A9D2EPN6_9FIRM</name>
<dbReference type="GO" id="GO:0005886">
    <property type="term" value="C:plasma membrane"/>
    <property type="evidence" value="ECO:0007669"/>
    <property type="project" value="TreeGrafter"/>
</dbReference>
<protein>
    <submittedName>
        <fullName evidence="3">YdcF family protein</fullName>
    </submittedName>
</protein>
<dbReference type="CDD" id="cd06259">
    <property type="entry name" value="YdcF-like"/>
    <property type="match status" value="1"/>
</dbReference>
<dbReference type="PANTHER" id="PTHR30336:SF4">
    <property type="entry name" value="ENVELOPE BIOGENESIS FACTOR ELYC"/>
    <property type="match status" value="1"/>
</dbReference>
<evidence type="ECO:0000313" key="3">
    <source>
        <dbReference type="EMBL" id="HIZ41072.1"/>
    </source>
</evidence>
<comment type="caution">
    <text evidence="3">The sequence shown here is derived from an EMBL/GenBank/DDBJ whole genome shotgun (WGS) entry which is preliminary data.</text>
</comment>
<dbReference type="Proteomes" id="UP000824048">
    <property type="component" value="Unassembled WGS sequence"/>
</dbReference>
<feature type="domain" description="DUF218" evidence="2">
    <location>
        <begin position="103"/>
        <end position="239"/>
    </location>
</feature>
<feature type="transmembrane region" description="Helical" evidence="1">
    <location>
        <begin position="35"/>
        <end position="53"/>
    </location>
</feature>
<organism evidence="3 4">
    <name type="scientific">Candidatus Gemmiger excrementigallinarum</name>
    <dbReference type="NCBI Taxonomy" id="2838609"/>
    <lineage>
        <taxon>Bacteria</taxon>
        <taxon>Bacillati</taxon>
        <taxon>Bacillota</taxon>
        <taxon>Clostridia</taxon>
        <taxon>Eubacteriales</taxon>
        <taxon>Gemmiger</taxon>
    </lineage>
</organism>
<evidence type="ECO:0000259" key="2">
    <source>
        <dbReference type="Pfam" id="PF02698"/>
    </source>
</evidence>
<dbReference type="GO" id="GO:0000270">
    <property type="term" value="P:peptidoglycan metabolic process"/>
    <property type="evidence" value="ECO:0007669"/>
    <property type="project" value="TreeGrafter"/>
</dbReference>
<dbReference type="InterPro" id="IPR003848">
    <property type="entry name" value="DUF218"/>
</dbReference>
<gene>
    <name evidence="3" type="ORF">H9811_00755</name>
</gene>
<feature type="transmembrane region" description="Helical" evidence="1">
    <location>
        <begin position="73"/>
        <end position="93"/>
    </location>
</feature>
<dbReference type="AlphaFoldDB" id="A0A9D2EPN6"/>
<accession>A0A9D2EPN6</accession>
<keyword evidence="1" id="KW-0472">Membrane</keyword>
<reference evidence="3" key="2">
    <citation type="submission" date="2021-04" db="EMBL/GenBank/DDBJ databases">
        <authorList>
            <person name="Gilroy R."/>
        </authorList>
    </citation>
    <scope>NUCLEOTIDE SEQUENCE</scope>
    <source>
        <strain evidence="3">ChiSxjej1B13-11774</strain>
    </source>
</reference>
<dbReference type="Gene3D" id="3.40.50.620">
    <property type="entry name" value="HUPs"/>
    <property type="match status" value="1"/>
</dbReference>
<dbReference type="Pfam" id="PF02698">
    <property type="entry name" value="DUF218"/>
    <property type="match status" value="1"/>
</dbReference>
<dbReference type="GO" id="GO:0043164">
    <property type="term" value="P:Gram-negative-bacterium-type cell wall biogenesis"/>
    <property type="evidence" value="ECO:0007669"/>
    <property type="project" value="TreeGrafter"/>
</dbReference>
<keyword evidence="1" id="KW-0812">Transmembrane</keyword>
<dbReference type="InterPro" id="IPR051599">
    <property type="entry name" value="Cell_Envelope_Assoc"/>
</dbReference>
<evidence type="ECO:0000256" key="1">
    <source>
        <dbReference type="SAM" id="Phobius"/>
    </source>
</evidence>